<feature type="domain" description="Peptidoglycan binding-like" evidence="2">
    <location>
        <begin position="238"/>
        <end position="291"/>
    </location>
</feature>
<dbReference type="Proteomes" id="UP000295497">
    <property type="component" value="Chromosome"/>
</dbReference>
<evidence type="ECO:0000256" key="1">
    <source>
        <dbReference type="SAM" id="MobiDB-lite"/>
    </source>
</evidence>
<feature type="compositionally biased region" description="Basic and acidic residues" evidence="1">
    <location>
        <begin position="31"/>
        <end position="40"/>
    </location>
</feature>
<organism evidence="3 4">
    <name type="scientific">Sorangium cellulosum</name>
    <name type="common">Polyangium cellulosum</name>
    <dbReference type="NCBI Taxonomy" id="56"/>
    <lineage>
        <taxon>Bacteria</taxon>
        <taxon>Pseudomonadati</taxon>
        <taxon>Myxococcota</taxon>
        <taxon>Polyangia</taxon>
        <taxon>Polyangiales</taxon>
        <taxon>Polyangiaceae</taxon>
        <taxon>Sorangium</taxon>
    </lineage>
</organism>
<gene>
    <name evidence="3" type="ORF">SOCE836_013740</name>
</gene>
<sequence length="309" mass="33936">MRRQCAARRGRGTRSPLAACAITMSAAPRTARSDQRRTAPERGAVAVSSWPSGVAARATSTAATPHWIRRVKINATRTPPDYNRLVPISHRVEEGEGTTSISEKYGFFDRTVWSHPDNAGLRARRRDMNALLPGDELVIPDKRIKEVSCATGASHRFKRKGIPAKYRVRLVSCGKPLADLPYELVIDGGLKITGRSDAQGVVKSYVPAGARRGVLRVDRSPRPLLVIGISFGRVGPIEEVSGVQNRLNNLGYDCGEPDGQFNDRTRAALRLFQRREDLTETGEIDDATRERIATLHDNLGSEAPRNPAI</sequence>
<name>A0A4P2QI37_SORCE</name>
<protein>
    <recommendedName>
        <fullName evidence="2">Peptidoglycan binding-like domain-containing protein</fullName>
    </recommendedName>
</protein>
<evidence type="ECO:0000313" key="4">
    <source>
        <dbReference type="Proteomes" id="UP000295497"/>
    </source>
</evidence>
<dbReference type="AlphaFoldDB" id="A0A4P2QI37"/>
<dbReference type="InterPro" id="IPR036365">
    <property type="entry name" value="PGBD-like_sf"/>
</dbReference>
<reference evidence="3 4" key="1">
    <citation type="submission" date="2015-09" db="EMBL/GenBank/DDBJ databases">
        <title>Sorangium comparison.</title>
        <authorList>
            <person name="Zaburannyi N."/>
            <person name="Bunk B."/>
            <person name="Overmann J."/>
            <person name="Mueller R."/>
        </authorList>
    </citation>
    <scope>NUCLEOTIDE SEQUENCE [LARGE SCALE GENOMIC DNA]</scope>
    <source>
        <strain evidence="3 4">So ce836</strain>
    </source>
</reference>
<evidence type="ECO:0000313" key="3">
    <source>
        <dbReference type="EMBL" id="AUX29286.1"/>
    </source>
</evidence>
<dbReference type="SUPFAM" id="SSF47090">
    <property type="entry name" value="PGBD-like"/>
    <property type="match status" value="1"/>
</dbReference>
<dbReference type="InterPro" id="IPR002477">
    <property type="entry name" value="Peptidoglycan-bd-like"/>
</dbReference>
<evidence type="ECO:0000259" key="2">
    <source>
        <dbReference type="Pfam" id="PF01471"/>
    </source>
</evidence>
<dbReference type="Pfam" id="PF01471">
    <property type="entry name" value="PG_binding_1"/>
    <property type="match status" value="1"/>
</dbReference>
<dbReference type="EMBL" id="CP012672">
    <property type="protein sequence ID" value="AUX29286.1"/>
    <property type="molecule type" value="Genomic_DNA"/>
</dbReference>
<feature type="region of interest" description="Disordered" evidence="1">
    <location>
        <begin position="26"/>
        <end position="46"/>
    </location>
</feature>
<proteinExistence type="predicted"/>
<dbReference type="InterPro" id="IPR036366">
    <property type="entry name" value="PGBDSf"/>
</dbReference>
<accession>A0A4P2QI37</accession>
<dbReference type="Gene3D" id="1.10.101.10">
    <property type="entry name" value="PGBD-like superfamily/PGBD"/>
    <property type="match status" value="1"/>
</dbReference>